<reference evidence="3" key="2">
    <citation type="journal article" date="2021" name="PeerJ">
        <title>Extensive microbial diversity within the chicken gut microbiome revealed by metagenomics and culture.</title>
        <authorList>
            <person name="Gilroy R."/>
            <person name="Ravi A."/>
            <person name="Getino M."/>
            <person name="Pursley I."/>
            <person name="Horton D.L."/>
            <person name="Alikhan N.F."/>
            <person name="Baker D."/>
            <person name="Gharbi K."/>
            <person name="Hall N."/>
            <person name="Watson M."/>
            <person name="Adriaenssens E.M."/>
            <person name="Foster-Nyarko E."/>
            <person name="Jarju S."/>
            <person name="Secka A."/>
            <person name="Antonio M."/>
            <person name="Oren A."/>
            <person name="Chaudhuri R.R."/>
            <person name="La Ragione R."/>
            <person name="Hildebrand F."/>
            <person name="Pallen M.J."/>
        </authorList>
    </citation>
    <scope>NUCLEOTIDE SEQUENCE</scope>
    <source>
        <strain evidence="3">CHK152-2994</strain>
    </source>
</reference>
<feature type="region of interest" description="Disordered" evidence="1">
    <location>
        <begin position="51"/>
        <end position="104"/>
    </location>
</feature>
<keyword evidence="2" id="KW-0812">Transmembrane</keyword>
<evidence type="ECO:0000313" key="4">
    <source>
        <dbReference type="Proteomes" id="UP000824139"/>
    </source>
</evidence>
<organism evidence="3 4">
    <name type="scientific">Candidatus Scatenecus faecavium</name>
    <dbReference type="NCBI Taxonomy" id="2840915"/>
    <lineage>
        <taxon>Bacteria</taxon>
        <taxon>Candidatus Scatenecus</taxon>
    </lineage>
</organism>
<keyword evidence="2" id="KW-1133">Transmembrane helix</keyword>
<feature type="compositionally biased region" description="Low complexity" evidence="1">
    <location>
        <begin position="51"/>
        <end position="60"/>
    </location>
</feature>
<gene>
    <name evidence="3" type="ORF">IAD41_08345</name>
</gene>
<evidence type="ECO:0000313" key="3">
    <source>
        <dbReference type="EMBL" id="HIS83595.1"/>
    </source>
</evidence>
<feature type="compositionally biased region" description="Basic and acidic residues" evidence="1">
    <location>
        <begin position="85"/>
        <end position="98"/>
    </location>
</feature>
<dbReference type="EMBL" id="DVJO01000179">
    <property type="protein sequence ID" value="HIS83595.1"/>
    <property type="molecule type" value="Genomic_DNA"/>
</dbReference>
<dbReference type="Proteomes" id="UP000824139">
    <property type="component" value="Unassembled WGS sequence"/>
</dbReference>
<evidence type="ECO:0000256" key="1">
    <source>
        <dbReference type="SAM" id="MobiDB-lite"/>
    </source>
</evidence>
<name>A0A9D1FX58_9BACT</name>
<proteinExistence type="predicted"/>
<feature type="transmembrane region" description="Helical" evidence="2">
    <location>
        <begin position="21"/>
        <end position="42"/>
    </location>
</feature>
<reference evidence="3" key="1">
    <citation type="submission" date="2020-10" db="EMBL/GenBank/DDBJ databases">
        <authorList>
            <person name="Gilroy R."/>
        </authorList>
    </citation>
    <scope>NUCLEOTIDE SEQUENCE</scope>
    <source>
        <strain evidence="3">CHK152-2994</strain>
    </source>
</reference>
<comment type="caution">
    <text evidence="3">The sequence shown here is derived from an EMBL/GenBank/DDBJ whole genome shotgun (WGS) entry which is preliminary data.</text>
</comment>
<protein>
    <submittedName>
        <fullName evidence="3">Uncharacterized protein</fullName>
    </submittedName>
</protein>
<evidence type="ECO:0000256" key="2">
    <source>
        <dbReference type="SAM" id="Phobius"/>
    </source>
</evidence>
<sequence>MNKSEKNLEEKEGSRIRKAGIIISAIFLSVLVFMAAGCTGGGSNVADVAPAPSAPAPSSDVSKDVPGDDIMVEPGSADIINTPEAKSEKKKKDNKSENLEDSGDVDVIAGQNDKMVAMVVEDSGRANPFQPYHEVKKDEKKSTFDLQKAKLQYDLVDPPNAAQADSDAEKVLTTKVSGVMYDTQSPSAILNIEGSDYLVRSGDVINGYKILAISPSVVTVQLGANVYKAGVGELLATDGIQYNTISNLDKKFGGAKK</sequence>
<dbReference type="AlphaFoldDB" id="A0A9D1FX58"/>
<keyword evidence="2" id="KW-0472">Membrane</keyword>
<accession>A0A9D1FX58</accession>